<protein>
    <submittedName>
        <fullName evidence="1">Uncharacterized protein</fullName>
    </submittedName>
</protein>
<proteinExistence type="predicted"/>
<dbReference type="EMBL" id="CP003125">
    <property type="protein sequence ID" value="AEV17700.1"/>
    <property type="molecule type" value="Genomic_DNA"/>
</dbReference>
<evidence type="ECO:0000313" key="2">
    <source>
        <dbReference type="Proteomes" id="UP000005636"/>
    </source>
</evidence>
<keyword evidence="2" id="KW-1185">Reference proteome</keyword>
<gene>
    <name evidence="1" type="ORF">GTCCBUS3UF5_3740</name>
</gene>
<name>A0ABM5MDD9_GEOTH</name>
<sequence length="59" mass="6740">MTGASTSFGDEPNIYRHIRKTLEFQSILNVKKEFFSLLINCLVKKDGIYDVFIHLSSSS</sequence>
<organism evidence="1 2">
    <name type="scientific">Geobacillus thermoleovorans CCB_US3_UF5</name>
    <dbReference type="NCBI Taxonomy" id="1111068"/>
    <lineage>
        <taxon>Bacteria</taxon>
        <taxon>Bacillati</taxon>
        <taxon>Bacillota</taxon>
        <taxon>Bacilli</taxon>
        <taxon>Bacillales</taxon>
        <taxon>Anoxybacillaceae</taxon>
        <taxon>Geobacillus</taxon>
        <taxon>Geobacillus thermoleovorans group</taxon>
    </lineage>
</organism>
<reference evidence="1 2" key="1">
    <citation type="submission" date="2011-11" db="EMBL/GenBank/DDBJ databases">
        <title>Complete genome sequence of thermophilic Geobacillus thermoleovorans CCB_US3_UF5.</title>
        <authorList>
            <person name="Muhd Sakaff M.K.L."/>
            <person name="Abdul Rahman A.Y."/>
            <person name="Saito J.A."/>
            <person name="Hou S."/>
            <person name="Alam M."/>
        </authorList>
    </citation>
    <scope>NUCLEOTIDE SEQUENCE [LARGE SCALE GENOMIC DNA]</scope>
    <source>
        <strain evidence="1 2">CCB_US3_UF5</strain>
    </source>
</reference>
<dbReference type="Proteomes" id="UP000005636">
    <property type="component" value="Chromosome"/>
</dbReference>
<accession>A0ABM5MDD9</accession>
<evidence type="ECO:0000313" key="1">
    <source>
        <dbReference type="EMBL" id="AEV17700.1"/>
    </source>
</evidence>